<dbReference type="STRING" id="1146883.BLASA_3872"/>
<keyword evidence="10" id="KW-1133">Transmembrane helix</keyword>
<evidence type="ECO:0000313" key="12">
    <source>
        <dbReference type="EMBL" id="CCG04703.1"/>
    </source>
</evidence>
<dbReference type="EC" id="2.7.13.3" evidence="2"/>
<keyword evidence="6 12" id="KW-0418">Kinase</keyword>
<keyword evidence="10" id="KW-0812">Transmembrane</keyword>
<evidence type="ECO:0000256" key="10">
    <source>
        <dbReference type="SAM" id="Phobius"/>
    </source>
</evidence>
<proteinExistence type="predicted"/>
<gene>
    <name evidence="12" type="ordered locus">BLASA_3872</name>
</gene>
<dbReference type="HOGENOM" id="CLU_603655_0_0_11"/>
<name>H6RX92_BLASD</name>
<dbReference type="SUPFAM" id="SSF55874">
    <property type="entry name" value="ATPase domain of HSP90 chaperone/DNA topoisomerase II/histidine kinase"/>
    <property type="match status" value="1"/>
</dbReference>
<keyword evidence="10" id="KW-0472">Membrane</keyword>
<feature type="transmembrane region" description="Helical" evidence="10">
    <location>
        <begin position="68"/>
        <end position="88"/>
    </location>
</feature>
<dbReference type="EMBL" id="FO117623">
    <property type="protein sequence ID" value="CCG04703.1"/>
    <property type="molecule type" value="Genomic_DNA"/>
</dbReference>
<dbReference type="Gene3D" id="1.20.5.1930">
    <property type="match status" value="1"/>
</dbReference>
<dbReference type="SMART" id="SM00387">
    <property type="entry name" value="HATPase_c"/>
    <property type="match status" value="1"/>
</dbReference>
<dbReference type="InterPro" id="IPR003594">
    <property type="entry name" value="HATPase_dom"/>
</dbReference>
<dbReference type="GO" id="GO:0016020">
    <property type="term" value="C:membrane"/>
    <property type="evidence" value="ECO:0007669"/>
    <property type="project" value="InterPro"/>
</dbReference>
<protein>
    <recommendedName>
        <fullName evidence="2">histidine kinase</fullName>
        <ecNumber evidence="2">2.7.13.3</ecNumber>
    </recommendedName>
</protein>
<dbReference type="InterPro" id="IPR011712">
    <property type="entry name" value="Sig_transdc_His_kin_sub3_dim/P"/>
</dbReference>
<feature type="coiled-coil region" evidence="9">
    <location>
        <begin position="236"/>
        <end position="263"/>
    </location>
</feature>
<feature type="transmembrane region" description="Helical" evidence="10">
    <location>
        <begin position="143"/>
        <end position="167"/>
    </location>
</feature>
<evidence type="ECO:0000256" key="5">
    <source>
        <dbReference type="ARBA" id="ARBA00022741"/>
    </source>
</evidence>
<evidence type="ECO:0000256" key="2">
    <source>
        <dbReference type="ARBA" id="ARBA00012438"/>
    </source>
</evidence>
<evidence type="ECO:0000256" key="9">
    <source>
        <dbReference type="SAM" id="Coils"/>
    </source>
</evidence>
<organism evidence="12 13">
    <name type="scientific">Blastococcus saxobsidens (strain DD2)</name>
    <dbReference type="NCBI Taxonomy" id="1146883"/>
    <lineage>
        <taxon>Bacteria</taxon>
        <taxon>Bacillati</taxon>
        <taxon>Actinomycetota</taxon>
        <taxon>Actinomycetes</taxon>
        <taxon>Geodermatophilales</taxon>
        <taxon>Geodermatophilaceae</taxon>
        <taxon>Blastococcus</taxon>
    </lineage>
</organism>
<dbReference type="InterPro" id="IPR050482">
    <property type="entry name" value="Sensor_HK_TwoCompSys"/>
</dbReference>
<dbReference type="Pfam" id="PF07730">
    <property type="entry name" value="HisKA_3"/>
    <property type="match status" value="1"/>
</dbReference>
<keyword evidence="9" id="KW-0175">Coiled coil</keyword>
<dbReference type="Pfam" id="PF02518">
    <property type="entry name" value="HATPase_c"/>
    <property type="match status" value="1"/>
</dbReference>
<keyword evidence="5" id="KW-0547">Nucleotide-binding</keyword>
<comment type="catalytic activity">
    <reaction evidence="1">
        <text>ATP + protein L-histidine = ADP + protein N-phospho-L-histidine.</text>
        <dbReference type="EC" id="2.7.13.3"/>
    </reaction>
</comment>
<evidence type="ECO:0000256" key="4">
    <source>
        <dbReference type="ARBA" id="ARBA00022679"/>
    </source>
</evidence>
<dbReference type="GO" id="GO:0005524">
    <property type="term" value="F:ATP binding"/>
    <property type="evidence" value="ECO:0007669"/>
    <property type="project" value="UniProtKB-KW"/>
</dbReference>
<dbReference type="RefSeq" id="WP_014377578.1">
    <property type="nucleotide sequence ID" value="NC_016943.1"/>
</dbReference>
<dbReference type="GO" id="GO:0046983">
    <property type="term" value="F:protein dimerization activity"/>
    <property type="evidence" value="ECO:0007669"/>
    <property type="project" value="InterPro"/>
</dbReference>
<accession>H6RX92</accession>
<reference evidence="12 13" key="1">
    <citation type="journal article" date="2012" name="J. Bacteriol.">
        <title>Genome Sequence of Blastococcus saxobsidens DD2, a Stone-Inhabiting Bacterium.</title>
        <authorList>
            <person name="Chouaia B."/>
            <person name="Crotti E."/>
            <person name="Brusetti L."/>
            <person name="Daffonchio D."/>
            <person name="Essoussi I."/>
            <person name="Nouioui I."/>
            <person name="Sbissi I."/>
            <person name="Ghodhbane-Gtari F."/>
            <person name="Gtari M."/>
            <person name="Vacherie B."/>
            <person name="Barbe V."/>
            <person name="Medigue C."/>
            <person name="Gury J."/>
            <person name="Pujic P."/>
            <person name="Normand P."/>
        </authorList>
    </citation>
    <scope>NUCLEOTIDE SEQUENCE [LARGE SCALE GENOMIC DNA]</scope>
    <source>
        <strain evidence="12 13">DD2</strain>
    </source>
</reference>
<keyword evidence="3" id="KW-0597">Phosphoprotein</keyword>
<evidence type="ECO:0000256" key="3">
    <source>
        <dbReference type="ARBA" id="ARBA00022553"/>
    </source>
</evidence>
<reference evidence="13" key="2">
    <citation type="submission" date="2012-02" db="EMBL/GenBank/DDBJ databases">
        <title>Complete genome sequence of Blastococcus saxobsidens strain DD2.</title>
        <authorList>
            <person name="Genoscope."/>
        </authorList>
    </citation>
    <scope>NUCLEOTIDE SEQUENCE [LARGE SCALE GENOMIC DNA]</scope>
    <source>
        <strain evidence="13">DD2</strain>
    </source>
</reference>
<feature type="transmembrane region" description="Helical" evidence="10">
    <location>
        <begin position="213"/>
        <end position="232"/>
    </location>
</feature>
<keyword evidence="7" id="KW-0067">ATP-binding</keyword>
<dbReference type="PANTHER" id="PTHR24421:SF10">
    <property type="entry name" value="NITRATE_NITRITE SENSOR PROTEIN NARQ"/>
    <property type="match status" value="1"/>
</dbReference>
<dbReference type="KEGG" id="bsd:BLASA_3872"/>
<keyword evidence="13" id="KW-1185">Reference proteome</keyword>
<dbReference type="AlphaFoldDB" id="H6RX92"/>
<sequence length="453" mass="46613">MPGVGLLIGGVLVTWVASGLAAVCLTPRNPAARSLLAAGVLLAASTGAESLAREAAGGPVGFALWRTAGWITFLGAVAAIVLTLSRLPDGVADSVWHVRLARALAALAVAAPVLELVGSPTLAVDADSPARENPLAVAGLDPLGAAGAVVRATEPAWVLLGVALLLLRWRYGSTQRRHELSWALRSIGLLSALLVLIVVVEVTGAPIPPEVVFVPVFLLALALFPVALLVGITRRVRGLEARLVESRERLVTAEDAARRALERDLHDGVQQQLVAALSLTALAARHVERNPEVAGATVGEVGERVRGAMTELRELVRGIRPPVLQDAGLVPAIESRLSSLPAPVQLCTDADAVARRPAAVEAAAYFVVTEAVTNALKHAPCSRIAVRITGADDRLEVAVADDGPGPGAGTSAGGGLRGLQDRVESLRGTFSVTGGPGTGTVVRATFPGPGTPR</sequence>
<feature type="transmembrane region" description="Helical" evidence="10">
    <location>
        <begin position="187"/>
        <end position="207"/>
    </location>
</feature>
<dbReference type="CDD" id="cd16917">
    <property type="entry name" value="HATPase_UhpB-NarQ-NarX-like"/>
    <property type="match status" value="1"/>
</dbReference>
<evidence type="ECO:0000256" key="1">
    <source>
        <dbReference type="ARBA" id="ARBA00000085"/>
    </source>
</evidence>
<keyword evidence="8" id="KW-0902">Two-component regulatory system</keyword>
<dbReference type="Gene3D" id="3.30.565.10">
    <property type="entry name" value="Histidine kinase-like ATPase, C-terminal domain"/>
    <property type="match status" value="1"/>
</dbReference>
<dbReference type="InterPro" id="IPR036890">
    <property type="entry name" value="HATPase_C_sf"/>
</dbReference>
<feature type="domain" description="Histidine kinase/HSP90-like ATPase" evidence="11">
    <location>
        <begin position="359"/>
        <end position="450"/>
    </location>
</feature>
<evidence type="ECO:0000313" key="13">
    <source>
        <dbReference type="Proteomes" id="UP000007517"/>
    </source>
</evidence>
<evidence type="ECO:0000256" key="6">
    <source>
        <dbReference type="ARBA" id="ARBA00022777"/>
    </source>
</evidence>
<dbReference type="eggNOG" id="COG4585">
    <property type="taxonomic scope" value="Bacteria"/>
</dbReference>
<dbReference type="GO" id="GO:0000155">
    <property type="term" value="F:phosphorelay sensor kinase activity"/>
    <property type="evidence" value="ECO:0007669"/>
    <property type="project" value="InterPro"/>
</dbReference>
<evidence type="ECO:0000256" key="7">
    <source>
        <dbReference type="ARBA" id="ARBA00022840"/>
    </source>
</evidence>
<evidence type="ECO:0000259" key="11">
    <source>
        <dbReference type="SMART" id="SM00387"/>
    </source>
</evidence>
<keyword evidence="4" id="KW-0808">Transferase</keyword>
<evidence type="ECO:0000256" key="8">
    <source>
        <dbReference type="ARBA" id="ARBA00023012"/>
    </source>
</evidence>
<dbReference type="PANTHER" id="PTHR24421">
    <property type="entry name" value="NITRATE/NITRITE SENSOR PROTEIN NARX-RELATED"/>
    <property type="match status" value="1"/>
</dbReference>
<dbReference type="Proteomes" id="UP000007517">
    <property type="component" value="Chromosome"/>
</dbReference>